<feature type="compositionally biased region" description="Basic and acidic residues" evidence="1">
    <location>
        <begin position="26"/>
        <end position="37"/>
    </location>
</feature>
<dbReference type="Gene3D" id="3.10.20.90">
    <property type="entry name" value="Phosphatidylinositol 3-kinase Catalytic Subunit, Chain A, domain 1"/>
    <property type="match status" value="1"/>
</dbReference>
<comment type="caution">
    <text evidence="2">The sequence shown here is derived from an EMBL/GenBank/DDBJ whole genome shotgun (WGS) entry which is preliminary data.</text>
</comment>
<feature type="region of interest" description="Disordered" evidence="1">
    <location>
        <begin position="1"/>
        <end position="41"/>
    </location>
</feature>
<dbReference type="AlphaFoldDB" id="A0A8T8S928"/>
<dbReference type="Proteomes" id="UP000077521">
    <property type="component" value="Unassembled WGS sequence"/>
</dbReference>
<accession>A0A8T8S928</accession>
<name>A0A8T8S928_9BASI</name>
<evidence type="ECO:0000256" key="1">
    <source>
        <dbReference type="SAM" id="MobiDB-lite"/>
    </source>
</evidence>
<dbReference type="CDD" id="cd01763">
    <property type="entry name" value="Ubl_SUMO_like"/>
    <property type="match status" value="1"/>
</dbReference>
<gene>
    <name evidence="2" type="ORF">A4X13_0g9535</name>
</gene>
<protein>
    <recommendedName>
        <fullName evidence="4">Ubiquitin-like domain-containing protein</fullName>
    </recommendedName>
</protein>
<keyword evidence="3" id="KW-1185">Reference proteome</keyword>
<reference evidence="2" key="1">
    <citation type="submission" date="2016-04" db="EMBL/GenBank/DDBJ databases">
        <authorList>
            <person name="Nguyen H.D."/>
            <person name="Samba Siva P."/>
            <person name="Cullis J."/>
            <person name="Levesque C.A."/>
            <person name="Hambleton S."/>
        </authorList>
    </citation>
    <scope>NUCLEOTIDE SEQUENCE</scope>
    <source>
        <strain evidence="2">DAOMC 236416</strain>
    </source>
</reference>
<evidence type="ECO:0000313" key="3">
    <source>
        <dbReference type="Proteomes" id="UP000077521"/>
    </source>
</evidence>
<dbReference type="EMBL" id="LWDF02002837">
    <property type="protein sequence ID" value="KAE8235325.1"/>
    <property type="molecule type" value="Genomic_DNA"/>
</dbReference>
<organism evidence="2 3">
    <name type="scientific">Tilletia indica</name>
    <dbReference type="NCBI Taxonomy" id="43049"/>
    <lineage>
        <taxon>Eukaryota</taxon>
        <taxon>Fungi</taxon>
        <taxon>Dikarya</taxon>
        <taxon>Basidiomycota</taxon>
        <taxon>Ustilaginomycotina</taxon>
        <taxon>Exobasidiomycetes</taxon>
        <taxon>Tilletiales</taxon>
        <taxon>Tilletiaceae</taxon>
        <taxon>Tilletia</taxon>
    </lineage>
</organism>
<dbReference type="InterPro" id="IPR029071">
    <property type="entry name" value="Ubiquitin-like_domsf"/>
</dbReference>
<proteinExistence type="predicted"/>
<dbReference type="SUPFAM" id="SSF54236">
    <property type="entry name" value="Ubiquitin-like"/>
    <property type="match status" value="1"/>
</dbReference>
<reference evidence="2" key="2">
    <citation type="journal article" date="2019" name="IMA Fungus">
        <title>Genome sequencing and comparison of five Tilletia species to identify candidate genes for the detection of regulated species infecting wheat.</title>
        <authorList>
            <person name="Nguyen H.D.T."/>
            <person name="Sultana T."/>
            <person name="Kesanakurti P."/>
            <person name="Hambleton S."/>
        </authorList>
    </citation>
    <scope>NUCLEOTIDE SEQUENCE</scope>
    <source>
        <strain evidence="2">DAOMC 236416</strain>
    </source>
</reference>
<evidence type="ECO:0000313" key="2">
    <source>
        <dbReference type="EMBL" id="KAE8235325.1"/>
    </source>
</evidence>
<sequence length="336" mass="37844">MDTQPNKNKVDNEDLNLIDFENPIETESRPNEQKDDGSSIDLRLGYPAEMHEGQLKYPSQERIVLSIEGIKAGFRAVPIEIQVHGETPLAAVVNYLRREFNLNVYLLHRGGRVNPDKTPLELRMYERAALLAEYLPYSFSLDMGREREIPMAINATVLHFNFGGYPADVRGVIVPCGATIKAIWEREFIEEPVRRPRFHLDGQPIEFRASLEDIDFSENVTIDVTGEIEGEGPGGKKHSEELVDVSGGYPHRMHQAKLSHPPRDGITIKVQGLPVPVDVHVALDTSLGQLLEYFLIEFGLPLVFLHQGVELEETATPEKLGMKEGDKLDVAYDLVW</sequence>
<evidence type="ECO:0008006" key="4">
    <source>
        <dbReference type="Google" id="ProtNLM"/>
    </source>
</evidence>